<organism evidence="2 3">
    <name type="scientific">Methylomusa anaerophila</name>
    <dbReference type="NCBI Taxonomy" id="1930071"/>
    <lineage>
        <taxon>Bacteria</taxon>
        <taxon>Bacillati</taxon>
        <taxon>Bacillota</taxon>
        <taxon>Negativicutes</taxon>
        <taxon>Selenomonadales</taxon>
        <taxon>Sporomusaceae</taxon>
        <taxon>Methylomusa</taxon>
    </lineage>
</organism>
<dbReference type="RefSeq" id="WP_126308125.1">
    <property type="nucleotide sequence ID" value="NZ_AP018449.1"/>
</dbReference>
<dbReference type="AlphaFoldDB" id="A0A348AJ12"/>
<evidence type="ECO:0000259" key="1">
    <source>
        <dbReference type="Pfam" id="PF24032"/>
    </source>
</evidence>
<dbReference type="KEGG" id="mana:MAMMFC1_01728"/>
<evidence type="ECO:0000313" key="2">
    <source>
        <dbReference type="EMBL" id="BBB91060.1"/>
    </source>
</evidence>
<name>A0A348AJ12_9FIRM</name>
<proteinExistence type="predicted"/>
<keyword evidence="3" id="KW-1185">Reference proteome</keyword>
<dbReference type="OrthoDB" id="9815473at2"/>
<sequence length="100" mass="11054">MAKLTNYTTDGPELVINERVSSDAEAEKVAKKRLRQKNKDEDTASLTLGPGDVRLIGGVNVMVECWQVHDGKYSVVKAKHNVSNSGYGTEIEIRKCLEGY</sequence>
<dbReference type="Pfam" id="PF24032">
    <property type="entry name" value="YQBQ"/>
    <property type="match status" value="1"/>
</dbReference>
<gene>
    <name evidence="2" type="ORF">MAMMFC1_01728</name>
</gene>
<evidence type="ECO:0000313" key="3">
    <source>
        <dbReference type="Proteomes" id="UP000276437"/>
    </source>
</evidence>
<dbReference type="InterPro" id="IPR056937">
    <property type="entry name" value="YqbQ/XkdQ"/>
</dbReference>
<dbReference type="Proteomes" id="UP000276437">
    <property type="component" value="Chromosome"/>
</dbReference>
<reference evidence="2 3" key="1">
    <citation type="journal article" date="2018" name="Int. J. Syst. Evol. Microbiol.">
        <title>Methylomusa anaerophila gen. nov., sp. nov., an anaerobic methanol-utilizing bacterium isolated from a microbial fuel cell.</title>
        <authorList>
            <person name="Amano N."/>
            <person name="Yamamuro A."/>
            <person name="Miyahara M."/>
            <person name="Kouzuma A."/>
            <person name="Abe T."/>
            <person name="Watanabe K."/>
        </authorList>
    </citation>
    <scope>NUCLEOTIDE SEQUENCE [LARGE SCALE GENOMIC DNA]</scope>
    <source>
        <strain evidence="2 3">MMFC1</strain>
    </source>
</reference>
<feature type="domain" description="YqbQ/XkdQ" evidence="1">
    <location>
        <begin position="22"/>
        <end position="93"/>
    </location>
</feature>
<accession>A0A348AJ12</accession>
<dbReference type="EMBL" id="AP018449">
    <property type="protein sequence ID" value="BBB91060.1"/>
    <property type="molecule type" value="Genomic_DNA"/>
</dbReference>
<protein>
    <submittedName>
        <fullName evidence="2">Phage late control gene D protein</fullName>
    </submittedName>
</protein>